<dbReference type="PROSITE" id="PS50294">
    <property type="entry name" value="WD_REPEATS_REGION"/>
    <property type="match status" value="2"/>
</dbReference>
<name>A0A9P8RR51_9PEZI</name>
<keyword evidence="3" id="KW-0677">Repeat</keyword>
<reference evidence="9" key="1">
    <citation type="submission" date="2021-03" db="EMBL/GenBank/DDBJ databases">
        <title>Comparative genomics and phylogenomic investigation of the class Geoglossomycetes provide insights into ecological specialization and systematics.</title>
        <authorList>
            <person name="Melie T."/>
            <person name="Pirro S."/>
            <person name="Miller A.N."/>
            <person name="Quandt A."/>
        </authorList>
    </citation>
    <scope>NUCLEOTIDE SEQUENCE</scope>
    <source>
        <strain evidence="9">CAQ_001_2017</strain>
    </source>
</reference>
<keyword evidence="7" id="KW-0175">Coiled coil</keyword>
<keyword evidence="4" id="KW-0863">Zinc-finger</keyword>
<dbReference type="Proteomes" id="UP000750711">
    <property type="component" value="Unassembled WGS sequence"/>
</dbReference>
<dbReference type="InterPro" id="IPR001680">
    <property type="entry name" value="WD40_rpt"/>
</dbReference>
<evidence type="ECO:0000256" key="6">
    <source>
        <dbReference type="PROSITE-ProRule" id="PRU00221"/>
    </source>
</evidence>
<dbReference type="Gene3D" id="2.130.10.10">
    <property type="entry name" value="YVTN repeat-like/Quinoprotein amine dehydrogenase"/>
    <property type="match status" value="2"/>
</dbReference>
<evidence type="ECO:0000256" key="4">
    <source>
        <dbReference type="ARBA" id="ARBA00022771"/>
    </source>
</evidence>
<keyword evidence="2" id="KW-0479">Metal-binding</keyword>
<evidence type="ECO:0008006" key="11">
    <source>
        <dbReference type="Google" id="ProtNLM"/>
    </source>
</evidence>
<dbReference type="InterPro" id="IPR019775">
    <property type="entry name" value="WD40_repeat_CS"/>
</dbReference>
<dbReference type="Pfam" id="PF00400">
    <property type="entry name" value="WD40"/>
    <property type="match status" value="1"/>
</dbReference>
<evidence type="ECO:0000256" key="1">
    <source>
        <dbReference type="ARBA" id="ARBA00022574"/>
    </source>
</evidence>
<keyword evidence="5" id="KW-0862">Zinc</keyword>
<proteinExistence type="predicted"/>
<evidence type="ECO:0000256" key="3">
    <source>
        <dbReference type="ARBA" id="ARBA00022737"/>
    </source>
</evidence>
<feature type="coiled-coil region" evidence="7">
    <location>
        <begin position="1188"/>
        <end position="1218"/>
    </location>
</feature>
<dbReference type="SMART" id="SM00320">
    <property type="entry name" value="WD40"/>
    <property type="match status" value="5"/>
</dbReference>
<gene>
    <name evidence="9" type="ORF">GP486_003079</name>
</gene>
<dbReference type="GO" id="GO:0005829">
    <property type="term" value="C:cytosol"/>
    <property type="evidence" value="ECO:0007669"/>
    <property type="project" value="TreeGrafter"/>
</dbReference>
<feature type="compositionally biased region" description="Pro residues" evidence="8">
    <location>
        <begin position="19"/>
        <end position="33"/>
    </location>
</feature>
<feature type="repeat" description="WD" evidence="6">
    <location>
        <begin position="195"/>
        <end position="237"/>
    </location>
</feature>
<dbReference type="PANTHER" id="PTHR46200">
    <property type="entry name" value="GATOR COMPLEX PROTEIN WDR24"/>
    <property type="match status" value="1"/>
</dbReference>
<evidence type="ECO:0000313" key="9">
    <source>
        <dbReference type="EMBL" id="KAH0562223.1"/>
    </source>
</evidence>
<dbReference type="GO" id="GO:0008270">
    <property type="term" value="F:zinc ion binding"/>
    <property type="evidence" value="ECO:0007669"/>
    <property type="project" value="UniProtKB-KW"/>
</dbReference>
<feature type="coiled-coil region" evidence="7">
    <location>
        <begin position="630"/>
        <end position="664"/>
    </location>
</feature>
<feature type="compositionally biased region" description="Polar residues" evidence="8">
    <location>
        <begin position="738"/>
        <end position="754"/>
    </location>
</feature>
<feature type="compositionally biased region" description="Polar residues" evidence="8">
    <location>
        <begin position="896"/>
        <end position="916"/>
    </location>
</feature>
<protein>
    <recommendedName>
        <fullName evidence="11">Restriction of telomere capping protein 1</fullName>
    </recommendedName>
</protein>
<feature type="region of interest" description="Disordered" evidence="8">
    <location>
        <begin position="1"/>
        <end position="36"/>
    </location>
</feature>
<keyword evidence="1 6" id="KW-0853">WD repeat</keyword>
<sequence>MDGVADYFPSFSSRLNPSTAPPPPPPPAPPLPPQKYSVRATNALSRVTQTLLGASRPSSAQAQRAEDIGGRFAPTSVPRACPPLSSQTTNHKTGIPIQCFDISPDRSRAILGGNHILKTIRISGATCSEEFNLRSAISSYASTHTGGPVRSKDQFVTVDLKWSHGNFDSYILAAGSSGKMVVFDLNRPGVELIRIHEHPRQVHRIAINPHQGALCLTASSDTLVKLWDLRDMAGQRSVMNWNSKTSFRARADAVRDVKWSPADGVEFACATDTGSVQRWDFRKDNACLVRHAAHNGRVLVVDYHPDGKHLASAGEDKNVKIWDILSGNRRQKPSWQLRAPQIVNKLAWRPAAWSNRPASTPGGGGWETTQILTGYRENDRRMHLWDLKRRFVPVQEIDRHSDVVTGMLWRSEDLLWSVGIDGTFVQTDIHFTPHPIERRSLMAFDWAPSGDIAFFGQKRHKRRVSGLEGAANIAKGVNRSGGSSGERSSGSRNIADFGGDDGFLSSSTRRLHARTPSLKSSKSVSGYTPPSTNIPVLKLDELMARSKKFHLRQIGAIAHVPGTFDEAVFKFLTERYKLSVLLDYPSNMRLDHRFKDATEWNACVAKCCGMYRLAQTWRIIGQAVCRELKIRANERRKARLEAEAEWAKQQKQMEERAASEAEERALAVKAATEKFRGIRIASHLCVDGSEMATPLARPLPDSPQQSLDEIQLDMSQSDVSQEGEPLTLPPAVWGGRNSGNNNPRTNSGKISLENNHGIKPSVGGDPASGRDEDSTSPTADGESLRSLFPDYYGEGYVEEELGHRDGINYPLDDAFKLALRLETSHGPRVLTPRTEFPQPRLSRLGSTESIPMFSASIDGSRPGHSGSDAFRSDLPPAHEEREAPIEEAYHTPVHASASSQGSYANPGFSETSSSMGSKVAPAGHISAPSHDSNSDSPRLVKDDPMAASGTIVLDHDDECHRLSASHKRLGNPDDVCERCISPPLSTTVSLDDGFLAEDFVFEPAKPTDLSDPEFPWSAQSIIEETVEFYADAGDMQTASSIILLTRPFHTPLEHDRAEEILYLYIKQLVPHQLLVDTAFIRKLACLGGFGDIIDPAIRNHYFGFRCGYCEKPLENVRTKRSSWACEKCGNLQDGCIVCMERGHGGRWSWCQGCGHGGHDECIRAWFSDPAAEGCCPGSGCLHDCLPGKRREERILEDEEQERKKEEEKERQLKEWEARMGFARPDRKVAGESRAVGKTRGLLRGEREGVRDRLANVDDRGEKRVRVIEPGEEVVTPGEVTFLAARGVAGK</sequence>
<dbReference type="PROSITE" id="PS50082">
    <property type="entry name" value="WD_REPEATS_2"/>
    <property type="match status" value="2"/>
</dbReference>
<dbReference type="InterPro" id="IPR036322">
    <property type="entry name" value="WD40_repeat_dom_sf"/>
</dbReference>
<feature type="region of interest" description="Disordered" evidence="8">
    <location>
        <begin position="714"/>
        <end position="787"/>
    </location>
</feature>
<dbReference type="SUPFAM" id="SSF50978">
    <property type="entry name" value="WD40 repeat-like"/>
    <property type="match status" value="1"/>
</dbReference>
<evidence type="ECO:0000256" key="2">
    <source>
        <dbReference type="ARBA" id="ARBA00022723"/>
    </source>
</evidence>
<evidence type="ECO:0000256" key="8">
    <source>
        <dbReference type="SAM" id="MobiDB-lite"/>
    </source>
</evidence>
<dbReference type="InterPro" id="IPR015943">
    <property type="entry name" value="WD40/YVTN_repeat-like_dom_sf"/>
</dbReference>
<dbReference type="EMBL" id="JAGHQM010000387">
    <property type="protein sequence ID" value="KAH0562223.1"/>
    <property type="molecule type" value="Genomic_DNA"/>
</dbReference>
<dbReference type="PROSITE" id="PS00678">
    <property type="entry name" value="WD_REPEATS_1"/>
    <property type="match status" value="2"/>
</dbReference>
<dbReference type="GO" id="GO:1904263">
    <property type="term" value="P:positive regulation of TORC1 signaling"/>
    <property type="evidence" value="ECO:0007669"/>
    <property type="project" value="TreeGrafter"/>
</dbReference>
<dbReference type="GO" id="GO:0061700">
    <property type="term" value="C:GATOR2 complex"/>
    <property type="evidence" value="ECO:0007669"/>
    <property type="project" value="TreeGrafter"/>
</dbReference>
<organism evidence="9 10">
    <name type="scientific">Trichoglossum hirsutum</name>
    <dbReference type="NCBI Taxonomy" id="265104"/>
    <lineage>
        <taxon>Eukaryota</taxon>
        <taxon>Fungi</taxon>
        <taxon>Dikarya</taxon>
        <taxon>Ascomycota</taxon>
        <taxon>Pezizomycotina</taxon>
        <taxon>Geoglossomycetes</taxon>
        <taxon>Geoglossales</taxon>
        <taxon>Geoglossaceae</taxon>
        <taxon>Trichoglossum</taxon>
    </lineage>
</organism>
<evidence type="ECO:0000256" key="7">
    <source>
        <dbReference type="SAM" id="Coils"/>
    </source>
</evidence>
<comment type="caution">
    <text evidence="9">The sequence shown here is derived from an EMBL/GenBank/DDBJ whole genome shotgun (WGS) entry which is preliminary data.</text>
</comment>
<keyword evidence="10" id="KW-1185">Reference proteome</keyword>
<dbReference type="GO" id="GO:0016239">
    <property type="term" value="P:positive regulation of macroautophagy"/>
    <property type="evidence" value="ECO:0007669"/>
    <property type="project" value="TreeGrafter"/>
</dbReference>
<evidence type="ECO:0000256" key="5">
    <source>
        <dbReference type="ARBA" id="ARBA00022833"/>
    </source>
</evidence>
<feature type="region of interest" description="Disordered" evidence="8">
    <location>
        <begin position="475"/>
        <end position="494"/>
    </location>
</feature>
<accession>A0A9P8RR51</accession>
<feature type="repeat" description="WD" evidence="6">
    <location>
        <begin position="291"/>
        <end position="332"/>
    </location>
</feature>
<feature type="region of interest" description="Disordered" evidence="8">
    <location>
        <begin position="894"/>
        <end position="938"/>
    </location>
</feature>
<dbReference type="InterPro" id="IPR037590">
    <property type="entry name" value="WDR24"/>
</dbReference>
<evidence type="ECO:0000313" key="10">
    <source>
        <dbReference type="Proteomes" id="UP000750711"/>
    </source>
</evidence>
<dbReference type="GO" id="GO:0005774">
    <property type="term" value="C:vacuolar membrane"/>
    <property type="evidence" value="ECO:0007669"/>
    <property type="project" value="TreeGrafter"/>
</dbReference>
<dbReference type="PANTHER" id="PTHR46200:SF1">
    <property type="entry name" value="GATOR COMPLEX PROTEIN WDR24"/>
    <property type="match status" value="1"/>
</dbReference>